<accession>A0AAV2QWB4</accession>
<evidence type="ECO:0000313" key="4">
    <source>
        <dbReference type="Proteomes" id="UP001497623"/>
    </source>
</evidence>
<feature type="region of interest" description="Disordered" evidence="1">
    <location>
        <begin position="54"/>
        <end position="114"/>
    </location>
</feature>
<keyword evidence="4" id="KW-1185">Reference proteome</keyword>
<sequence>MTCAGAASTAASGQAPRAWSAAASRLLVLLMLITVILYGLVTLAGLVLQQQPLGARDEDTPNTSAAPPWPAGSSSSGQPPMRPRTAEAAAAEQDEASSSAAGNSAPSDVGPGGRSSTEVLVSWAGVVGGGREYRWWAWGREWRVRLWADSSFLAPSMLLRQEARTHATVTPPTRHAHCFHTGLLLGHPDSAIALNICKGLSGVLRVGKIVYFIEPINYSVRENVTDIRIDENILYKGNYDIRSDNYLHNNIFNTVNIFDSVENSNLYNISGDEYRYEENEEYNIFEDGDMVHVFSQMGGGSVGSYGYKKSSPTAAEAVAEATANASTSSRTAAVDAQRAPLHHCDVTGK</sequence>
<feature type="transmembrane region" description="Helical" evidence="2">
    <location>
        <begin position="26"/>
        <end position="48"/>
    </location>
</feature>
<proteinExistence type="predicted"/>
<reference evidence="3 4" key="1">
    <citation type="submission" date="2024-05" db="EMBL/GenBank/DDBJ databases">
        <authorList>
            <person name="Wallberg A."/>
        </authorList>
    </citation>
    <scope>NUCLEOTIDE SEQUENCE [LARGE SCALE GENOMIC DNA]</scope>
</reference>
<feature type="compositionally biased region" description="Low complexity" evidence="1">
    <location>
        <begin position="86"/>
        <end position="107"/>
    </location>
</feature>
<evidence type="ECO:0000256" key="2">
    <source>
        <dbReference type="SAM" id="Phobius"/>
    </source>
</evidence>
<dbReference type="Proteomes" id="UP001497623">
    <property type="component" value="Unassembled WGS sequence"/>
</dbReference>
<keyword evidence="2" id="KW-1133">Transmembrane helix</keyword>
<name>A0AAV2QWB4_MEGNR</name>
<evidence type="ECO:0000313" key="3">
    <source>
        <dbReference type="EMBL" id="CAL4098343.1"/>
    </source>
</evidence>
<evidence type="ECO:0000256" key="1">
    <source>
        <dbReference type="SAM" id="MobiDB-lite"/>
    </source>
</evidence>
<protein>
    <recommendedName>
        <fullName evidence="5">Peptidase M12B propeptide domain-containing protein</fullName>
    </recommendedName>
</protein>
<keyword evidence="2" id="KW-0472">Membrane</keyword>
<organism evidence="3 4">
    <name type="scientific">Meganyctiphanes norvegica</name>
    <name type="common">Northern krill</name>
    <name type="synonym">Thysanopoda norvegica</name>
    <dbReference type="NCBI Taxonomy" id="48144"/>
    <lineage>
        <taxon>Eukaryota</taxon>
        <taxon>Metazoa</taxon>
        <taxon>Ecdysozoa</taxon>
        <taxon>Arthropoda</taxon>
        <taxon>Crustacea</taxon>
        <taxon>Multicrustacea</taxon>
        <taxon>Malacostraca</taxon>
        <taxon>Eumalacostraca</taxon>
        <taxon>Eucarida</taxon>
        <taxon>Euphausiacea</taxon>
        <taxon>Euphausiidae</taxon>
        <taxon>Meganyctiphanes</taxon>
    </lineage>
</organism>
<gene>
    <name evidence="3" type="ORF">MNOR_LOCUS16198</name>
</gene>
<keyword evidence="2" id="KW-0812">Transmembrane</keyword>
<evidence type="ECO:0008006" key="5">
    <source>
        <dbReference type="Google" id="ProtNLM"/>
    </source>
</evidence>
<comment type="caution">
    <text evidence="3">The sequence shown here is derived from an EMBL/GenBank/DDBJ whole genome shotgun (WGS) entry which is preliminary data.</text>
</comment>
<dbReference type="AlphaFoldDB" id="A0AAV2QWB4"/>
<dbReference type="EMBL" id="CAXKWB010010529">
    <property type="protein sequence ID" value="CAL4098343.1"/>
    <property type="molecule type" value="Genomic_DNA"/>
</dbReference>